<dbReference type="Proteomes" id="UP001329915">
    <property type="component" value="Chromosome"/>
</dbReference>
<dbReference type="EMBL" id="CP121694">
    <property type="protein sequence ID" value="WRO21782.1"/>
    <property type="molecule type" value="Genomic_DNA"/>
</dbReference>
<keyword evidence="1" id="KW-0812">Transmembrane</keyword>
<feature type="transmembrane region" description="Helical" evidence="1">
    <location>
        <begin position="7"/>
        <end position="26"/>
    </location>
</feature>
<protein>
    <submittedName>
        <fullName evidence="2">Uncharacterized protein</fullName>
    </submittedName>
</protein>
<keyword evidence="1" id="KW-1133">Transmembrane helix</keyword>
<dbReference type="AlphaFoldDB" id="A0AAU0UN40"/>
<keyword evidence="3" id="KW-1185">Reference proteome</keyword>
<reference evidence="2 3" key="1">
    <citation type="submission" date="2023-04" db="EMBL/GenBank/DDBJ databases">
        <authorList>
            <person name="Hsu D."/>
        </authorList>
    </citation>
    <scope>NUCLEOTIDE SEQUENCE [LARGE SCALE GENOMIC DNA]</scope>
    <source>
        <strain evidence="2 3">MK1</strain>
    </source>
</reference>
<feature type="transmembrane region" description="Helical" evidence="1">
    <location>
        <begin position="61"/>
        <end position="79"/>
    </location>
</feature>
<keyword evidence="1" id="KW-0472">Membrane</keyword>
<organism evidence="2 3">
    <name type="scientific">Metallumcola ferriviriculae</name>
    <dbReference type="NCBI Taxonomy" id="3039180"/>
    <lineage>
        <taxon>Bacteria</taxon>
        <taxon>Bacillati</taxon>
        <taxon>Bacillota</taxon>
        <taxon>Clostridia</taxon>
        <taxon>Neomoorellales</taxon>
        <taxon>Desulfitibacteraceae</taxon>
        <taxon>Metallumcola</taxon>
    </lineage>
</organism>
<dbReference type="KEGG" id="dbc:MFMK1_001603"/>
<accession>A0AAU0UN40</accession>
<proteinExistence type="predicted"/>
<evidence type="ECO:0000256" key="1">
    <source>
        <dbReference type="SAM" id="Phobius"/>
    </source>
</evidence>
<sequence length="89" mass="9746">MRPYKYLVLWLSLLFSVFLIAALIIAPRGSSGTDDMAANFAVQLGASAGKPILAIGGAGELFIFTFGGFVSGFLIYHYWHKAFGRREQD</sequence>
<dbReference type="RefSeq" id="WP_366924612.1">
    <property type="nucleotide sequence ID" value="NZ_CP121694.1"/>
</dbReference>
<evidence type="ECO:0000313" key="2">
    <source>
        <dbReference type="EMBL" id="WRO21782.1"/>
    </source>
</evidence>
<name>A0AAU0UN40_9FIRM</name>
<gene>
    <name evidence="2" type="ORF">MFMK1_001603</name>
</gene>
<evidence type="ECO:0000313" key="3">
    <source>
        <dbReference type="Proteomes" id="UP001329915"/>
    </source>
</evidence>